<keyword evidence="1" id="KW-0677">Repeat</keyword>
<dbReference type="PANTHER" id="PTHR24173">
    <property type="entry name" value="ANKYRIN REPEAT CONTAINING"/>
    <property type="match status" value="1"/>
</dbReference>
<evidence type="ECO:0000256" key="3">
    <source>
        <dbReference type="PROSITE-ProRule" id="PRU00023"/>
    </source>
</evidence>
<name>A0A650ENN4_9SPIO</name>
<accession>A0A650ENN4</accession>
<dbReference type="SUPFAM" id="SSF48403">
    <property type="entry name" value="Ankyrin repeat"/>
    <property type="match status" value="1"/>
</dbReference>
<proteinExistence type="predicted"/>
<dbReference type="PROSITE" id="PS50297">
    <property type="entry name" value="ANK_REP_REGION"/>
    <property type="match status" value="1"/>
</dbReference>
<dbReference type="PANTHER" id="PTHR24173:SF74">
    <property type="entry name" value="ANKYRIN REPEAT DOMAIN-CONTAINING PROTEIN 16"/>
    <property type="match status" value="1"/>
</dbReference>
<protein>
    <submittedName>
        <fullName evidence="5">Uncharacterized protein</fullName>
    </submittedName>
</protein>
<evidence type="ECO:0000256" key="4">
    <source>
        <dbReference type="SAM" id="MobiDB-lite"/>
    </source>
</evidence>
<sequence length="101" mass="11434">MLDKGANVNAKVDKYGYTTLILAAQKGYLDVAKLLIDKGTCINAKDEFGKTAEMWAIQKKHTDVSDLIRKTNEEREEQIRLEQESKGKGDGRTSQENRRFA</sequence>
<dbReference type="InterPro" id="IPR036770">
    <property type="entry name" value="Ankyrin_rpt-contain_sf"/>
</dbReference>
<evidence type="ECO:0000313" key="5">
    <source>
        <dbReference type="EMBL" id="QGT51399.1"/>
    </source>
</evidence>
<feature type="region of interest" description="Disordered" evidence="4">
    <location>
        <begin position="68"/>
        <end position="101"/>
    </location>
</feature>
<reference evidence="5" key="1">
    <citation type="journal article" date="2020" name="J. ISSAAS">
        <title>Lactobacilli and other gastrointestinal microbiota of Peromyscus leucopus, reservoir host for agents of Lyme disease and other zoonoses in North America.</title>
        <authorList>
            <person name="Milovic A."/>
            <person name="Bassam K."/>
            <person name="Shao H."/>
            <person name="Chatzistamou I."/>
            <person name="Tufts D.M."/>
            <person name="Diuk-Wasser M."/>
            <person name="Barbour A.G."/>
        </authorList>
    </citation>
    <scope>NUCLEOTIDE SEQUENCE</scope>
    <source>
        <strain evidence="5">LL50</strain>
    </source>
</reference>
<gene>
    <name evidence="5" type="ORF">Unknown280_0910</name>
</gene>
<dbReference type="PROSITE" id="PS50088">
    <property type="entry name" value="ANK_REPEAT"/>
    <property type="match status" value="1"/>
</dbReference>
<dbReference type="SMART" id="SM00248">
    <property type="entry name" value="ANK"/>
    <property type="match status" value="2"/>
</dbReference>
<dbReference type="Pfam" id="PF12796">
    <property type="entry name" value="Ank_2"/>
    <property type="match status" value="1"/>
</dbReference>
<dbReference type="AlphaFoldDB" id="A0A650ENN4"/>
<dbReference type="EMBL" id="MN577574">
    <property type="protein sequence ID" value="QGT51399.1"/>
    <property type="molecule type" value="Genomic_DNA"/>
</dbReference>
<dbReference type="InterPro" id="IPR002110">
    <property type="entry name" value="Ankyrin_rpt"/>
</dbReference>
<feature type="repeat" description="ANK" evidence="3">
    <location>
        <begin position="15"/>
        <end position="47"/>
    </location>
</feature>
<evidence type="ECO:0000256" key="1">
    <source>
        <dbReference type="ARBA" id="ARBA00022737"/>
    </source>
</evidence>
<organism evidence="5">
    <name type="scientific">uncultured Spirochaetaceae bacterium</name>
    <dbReference type="NCBI Taxonomy" id="201186"/>
    <lineage>
        <taxon>Bacteria</taxon>
        <taxon>Pseudomonadati</taxon>
        <taxon>Spirochaetota</taxon>
        <taxon>Spirochaetia</taxon>
        <taxon>Spirochaetales</taxon>
        <taxon>Spirochaetaceae</taxon>
        <taxon>environmental samples</taxon>
    </lineage>
</organism>
<keyword evidence="2 3" id="KW-0040">ANK repeat</keyword>
<evidence type="ECO:0000256" key="2">
    <source>
        <dbReference type="ARBA" id="ARBA00023043"/>
    </source>
</evidence>
<dbReference type="Gene3D" id="1.25.40.20">
    <property type="entry name" value="Ankyrin repeat-containing domain"/>
    <property type="match status" value="1"/>
</dbReference>